<dbReference type="Gene3D" id="1.20.120.530">
    <property type="entry name" value="GntR ligand-binding domain-like"/>
    <property type="match status" value="1"/>
</dbReference>
<dbReference type="PRINTS" id="PR00035">
    <property type="entry name" value="HTHGNTR"/>
</dbReference>
<gene>
    <name evidence="5" type="ORF">R7226_03390</name>
</gene>
<dbReference type="Proteomes" id="UP001284601">
    <property type="component" value="Unassembled WGS sequence"/>
</dbReference>
<keyword evidence="3" id="KW-0804">Transcription</keyword>
<dbReference type="InterPro" id="IPR011711">
    <property type="entry name" value="GntR_C"/>
</dbReference>
<evidence type="ECO:0000256" key="1">
    <source>
        <dbReference type="ARBA" id="ARBA00023015"/>
    </source>
</evidence>
<sequence>MARLHHGLMRELIEEIVTGQLAPGDMLPRELDLAERFDVSRGVAREGIRALEERGLVSVKHGKGATVNEPALWSALDEDVLDIMIASGASERLAEVLECQRMFEVQAAGLAATRASEADLSQLDEAIRQMSVSADRVESNRSSAGRYQDARLAYHQSVIGGTRNGALCSLTESIHAAVLTARFWLARPEYRMERAMPEHRAILAAVAAHDRDAARDAMARHLTTIESYITAHNGAGAVRPAQR</sequence>
<evidence type="ECO:0000313" key="6">
    <source>
        <dbReference type="Proteomes" id="UP001284601"/>
    </source>
</evidence>
<dbReference type="Gene3D" id="1.10.10.10">
    <property type="entry name" value="Winged helix-like DNA-binding domain superfamily/Winged helix DNA-binding domain"/>
    <property type="match status" value="1"/>
</dbReference>
<accession>A0ABU4HJ72</accession>
<dbReference type="InterPro" id="IPR036388">
    <property type="entry name" value="WH-like_DNA-bd_sf"/>
</dbReference>
<evidence type="ECO:0000259" key="4">
    <source>
        <dbReference type="PROSITE" id="PS50949"/>
    </source>
</evidence>
<protein>
    <submittedName>
        <fullName evidence="5">FadR/GntR family transcriptional regulator</fullName>
    </submittedName>
</protein>
<dbReference type="InterPro" id="IPR036390">
    <property type="entry name" value="WH_DNA-bd_sf"/>
</dbReference>
<proteinExistence type="predicted"/>
<dbReference type="EMBL" id="JAWSTH010000004">
    <property type="protein sequence ID" value="MDW5593365.1"/>
    <property type="molecule type" value="Genomic_DNA"/>
</dbReference>
<dbReference type="Pfam" id="PF00392">
    <property type="entry name" value="GntR"/>
    <property type="match status" value="1"/>
</dbReference>
<dbReference type="SUPFAM" id="SSF46785">
    <property type="entry name" value="Winged helix' DNA-binding domain"/>
    <property type="match status" value="1"/>
</dbReference>
<dbReference type="PANTHER" id="PTHR43537:SF44">
    <property type="entry name" value="GNTR FAMILY REGULATORY PROTEIN"/>
    <property type="match status" value="1"/>
</dbReference>
<dbReference type="RefSeq" id="WP_318595624.1">
    <property type="nucleotide sequence ID" value="NZ_JAWSTH010000004.1"/>
</dbReference>
<name>A0ABU4HJ72_9ACTN</name>
<comment type="caution">
    <text evidence="5">The sequence shown here is derived from an EMBL/GenBank/DDBJ whole genome shotgun (WGS) entry which is preliminary data.</text>
</comment>
<dbReference type="InterPro" id="IPR008920">
    <property type="entry name" value="TF_FadR/GntR_C"/>
</dbReference>
<evidence type="ECO:0000256" key="2">
    <source>
        <dbReference type="ARBA" id="ARBA00023125"/>
    </source>
</evidence>
<reference evidence="5 6" key="2">
    <citation type="submission" date="2023-10" db="EMBL/GenBank/DDBJ databases">
        <authorList>
            <person name="Han X.F."/>
        </authorList>
    </citation>
    <scope>NUCLEOTIDE SEQUENCE [LARGE SCALE GENOMIC DNA]</scope>
    <source>
        <strain evidence="5 6">KCTC 39840</strain>
    </source>
</reference>
<evidence type="ECO:0000256" key="3">
    <source>
        <dbReference type="ARBA" id="ARBA00023163"/>
    </source>
</evidence>
<keyword evidence="6" id="KW-1185">Reference proteome</keyword>
<dbReference type="SMART" id="SM00345">
    <property type="entry name" value="HTH_GNTR"/>
    <property type="match status" value="1"/>
</dbReference>
<organism evidence="5 6">
    <name type="scientific">Conexibacter stalactiti</name>
    <dbReference type="NCBI Taxonomy" id="1940611"/>
    <lineage>
        <taxon>Bacteria</taxon>
        <taxon>Bacillati</taxon>
        <taxon>Actinomycetota</taxon>
        <taxon>Thermoleophilia</taxon>
        <taxon>Solirubrobacterales</taxon>
        <taxon>Conexibacteraceae</taxon>
        <taxon>Conexibacter</taxon>
    </lineage>
</organism>
<feature type="domain" description="HTH gntR-type" evidence="4">
    <location>
        <begin position="2"/>
        <end position="70"/>
    </location>
</feature>
<keyword evidence="2" id="KW-0238">DNA-binding</keyword>
<keyword evidence="1" id="KW-0805">Transcription regulation</keyword>
<dbReference type="Pfam" id="PF07729">
    <property type="entry name" value="FCD"/>
    <property type="match status" value="1"/>
</dbReference>
<dbReference type="CDD" id="cd07377">
    <property type="entry name" value="WHTH_GntR"/>
    <property type="match status" value="1"/>
</dbReference>
<dbReference type="PROSITE" id="PS50949">
    <property type="entry name" value="HTH_GNTR"/>
    <property type="match status" value="1"/>
</dbReference>
<dbReference type="SUPFAM" id="SSF48008">
    <property type="entry name" value="GntR ligand-binding domain-like"/>
    <property type="match status" value="1"/>
</dbReference>
<dbReference type="InterPro" id="IPR000524">
    <property type="entry name" value="Tscrpt_reg_HTH_GntR"/>
</dbReference>
<dbReference type="PANTHER" id="PTHR43537">
    <property type="entry name" value="TRANSCRIPTIONAL REGULATOR, GNTR FAMILY"/>
    <property type="match status" value="1"/>
</dbReference>
<evidence type="ECO:0000313" key="5">
    <source>
        <dbReference type="EMBL" id="MDW5593365.1"/>
    </source>
</evidence>
<reference evidence="6" key="1">
    <citation type="submission" date="2023-07" db="EMBL/GenBank/DDBJ databases">
        <title>Conexibacter stalactiti sp. nov., isolated from stalactites in a lava cave and emended description of the genus Conexibacter.</title>
        <authorList>
            <person name="Lee S.D."/>
        </authorList>
    </citation>
    <scope>NUCLEOTIDE SEQUENCE [LARGE SCALE GENOMIC DNA]</scope>
    <source>
        <strain evidence="6">KCTC 39840</strain>
    </source>
</reference>
<dbReference type="SMART" id="SM00895">
    <property type="entry name" value="FCD"/>
    <property type="match status" value="1"/>
</dbReference>